<dbReference type="Pfam" id="PF14310">
    <property type="entry name" value="Fn3-like"/>
    <property type="match status" value="1"/>
</dbReference>
<accession>A0A6J6QWQ7</accession>
<dbReference type="Pfam" id="PF00933">
    <property type="entry name" value="Glyco_hydro_3"/>
    <property type="match status" value="1"/>
</dbReference>
<dbReference type="InterPro" id="IPR050288">
    <property type="entry name" value="Cellulose_deg_GH3"/>
</dbReference>
<feature type="domain" description="Fibronectin type III-like" evidence="4">
    <location>
        <begin position="521"/>
        <end position="590"/>
    </location>
</feature>
<keyword evidence="3" id="KW-0119">Carbohydrate metabolism</keyword>
<keyword evidence="2" id="KW-0378">Hydrolase</keyword>
<dbReference type="InterPro" id="IPR002772">
    <property type="entry name" value="Glyco_hydro_3_C"/>
</dbReference>
<dbReference type="Gene3D" id="3.20.20.300">
    <property type="entry name" value="Glycoside hydrolase, family 3, N-terminal domain"/>
    <property type="match status" value="1"/>
</dbReference>
<dbReference type="PRINTS" id="PR00133">
    <property type="entry name" value="GLHYDRLASE3"/>
</dbReference>
<evidence type="ECO:0000256" key="2">
    <source>
        <dbReference type="ARBA" id="ARBA00022801"/>
    </source>
</evidence>
<dbReference type="GO" id="GO:0005975">
    <property type="term" value="P:carbohydrate metabolic process"/>
    <property type="evidence" value="ECO:0007669"/>
    <property type="project" value="InterPro"/>
</dbReference>
<proteinExistence type="inferred from homology"/>
<protein>
    <submittedName>
        <fullName evidence="5">Unannotated protein</fullName>
    </submittedName>
</protein>
<name>A0A6J6QWQ7_9ZZZZ</name>
<dbReference type="SMART" id="SM01217">
    <property type="entry name" value="Fn3_like"/>
    <property type="match status" value="1"/>
</dbReference>
<dbReference type="InterPro" id="IPR001764">
    <property type="entry name" value="Glyco_hydro_3_N"/>
</dbReference>
<dbReference type="PANTHER" id="PTHR42715">
    <property type="entry name" value="BETA-GLUCOSIDASE"/>
    <property type="match status" value="1"/>
</dbReference>
<dbReference type="InterPro" id="IPR019800">
    <property type="entry name" value="Glyco_hydro_3_AS"/>
</dbReference>
<gene>
    <name evidence="5" type="ORF">UFOPK2579_01690</name>
</gene>
<dbReference type="SUPFAM" id="SSF51445">
    <property type="entry name" value="(Trans)glycosidases"/>
    <property type="match status" value="1"/>
</dbReference>
<dbReference type="InterPro" id="IPR036881">
    <property type="entry name" value="Glyco_hydro_3_C_sf"/>
</dbReference>
<dbReference type="InterPro" id="IPR026891">
    <property type="entry name" value="Fn3-like"/>
</dbReference>
<reference evidence="5" key="1">
    <citation type="submission" date="2020-05" db="EMBL/GenBank/DDBJ databases">
        <authorList>
            <person name="Chiriac C."/>
            <person name="Salcher M."/>
            <person name="Ghai R."/>
            <person name="Kavagutti S V."/>
        </authorList>
    </citation>
    <scope>NUCLEOTIDE SEQUENCE</scope>
</reference>
<dbReference type="Gene3D" id="2.60.40.10">
    <property type="entry name" value="Immunoglobulins"/>
    <property type="match status" value="1"/>
</dbReference>
<dbReference type="EMBL" id="CAEZXR010000204">
    <property type="protein sequence ID" value="CAB4715877.1"/>
    <property type="molecule type" value="Genomic_DNA"/>
</dbReference>
<dbReference type="SUPFAM" id="SSF52279">
    <property type="entry name" value="Beta-D-glucan exohydrolase, C-terminal domain"/>
    <property type="match status" value="1"/>
</dbReference>
<comment type="similarity">
    <text evidence="1">Belongs to the glycosyl hydrolase 3 family.</text>
</comment>
<dbReference type="InterPro" id="IPR017853">
    <property type="entry name" value="GH"/>
</dbReference>
<dbReference type="InterPro" id="IPR013783">
    <property type="entry name" value="Ig-like_fold"/>
</dbReference>
<dbReference type="PROSITE" id="PS00775">
    <property type="entry name" value="GLYCOSYL_HYDROL_F3"/>
    <property type="match status" value="1"/>
</dbReference>
<dbReference type="PANTHER" id="PTHR42715:SF10">
    <property type="entry name" value="BETA-GLUCOSIDASE"/>
    <property type="match status" value="1"/>
</dbReference>
<dbReference type="InterPro" id="IPR036962">
    <property type="entry name" value="Glyco_hydro_3_N_sf"/>
</dbReference>
<evidence type="ECO:0000259" key="4">
    <source>
        <dbReference type="SMART" id="SM01217"/>
    </source>
</evidence>
<dbReference type="AlphaFoldDB" id="A0A6J6QWQ7"/>
<dbReference type="GO" id="GO:0004553">
    <property type="term" value="F:hydrolase activity, hydrolyzing O-glycosyl compounds"/>
    <property type="evidence" value="ECO:0007669"/>
    <property type="project" value="InterPro"/>
</dbReference>
<organism evidence="5">
    <name type="scientific">freshwater metagenome</name>
    <dbReference type="NCBI Taxonomy" id="449393"/>
    <lineage>
        <taxon>unclassified sequences</taxon>
        <taxon>metagenomes</taxon>
        <taxon>ecological metagenomes</taxon>
    </lineage>
</organism>
<evidence type="ECO:0000256" key="1">
    <source>
        <dbReference type="ARBA" id="ARBA00005336"/>
    </source>
</evidence>
<evidence type="ECO:0000256" key="3">
    <source>
        <dbReference type="ARBA" id="ARBA00023277"/>
    </source>
</evidence>
<dbReference type="Gene3D" id="3.40.50.1700">
    <property type="entry name" value="Glycoside hydrolase family 3 C-terminal domain"/>
    <property type="match status" value="1"/>
</dbReference>
<dbReference type="Pfam" id="PF01915">
    <property type="entry name" value="Glyco_hydro_3_C"/>
    <property type="match status" value="1"/>
</dbReference>
<sequence>MVYAPAVNILRTPQGGRSYEGFGEETFLVARTGVEWIRGAQSTGIIANIKHYLANNQEGLVGLPPFFAVDGSRLAVNVNVERRTLREVYMPQFEAAVKQGRVGTVMCAYNRVLGSYNCENPFTLVQVLRREWGFQGFVLSDYAASKDTAGNMNNGLDFVPAQGQLDFSYTPALIQLALATGMVERETLDEHVRNILRTLFAFGVFDRAAYAEDEEAIPVRRHARTAQDIEERAITLLKNSGVLPLDPRVRRIAVIGPYADRFVTGGGSGGVSPRSYVSALRAITDRAGPGVEVTYTDGLDRTAATAAASAADVAVVVTGDVQTEGQDKSCIGLNCSTDIENSNATLLSIGSSCLQQSCPLNGLDQNGLISAVAAAQPDTVVVLQTGGPVLTPWRSEVAALIEAWYPGQQGGRAIARVLFGDTDPGGRLPATFPASASQVPTYGQRSWYPGILEEVTYGEQLDVGYKWYDAHGFDPAYEFGAGLSYTSFSYGPLRLRPATGPNQVAVATMTVTNTGDRAGVAVPQLYLAKPGSADLPQPVRQLVGYASASIPAGGRVRVLFPLNARSFASWGADGWTVAPGCHRLSVGSSSRMLTSSALLSPGAGCERRHVEIGVRGGFDLPLPPMSRVVRLRRR</sequence>
<evidence type="ECO:0000313" key="5">
    <source>
        <dbReference type="EMBL" id="CAB4715877.1"/>
    </source>
</evidence>